<protein>
    <recommendedName>
        <fullName evidence="3">Urease accessory protein UreD</fullName>
    </recommendedName>
</protein>
<keyword evidence="5" id="KW-1185">Reference proteome</keyword>
<dbReference type="Pfam" id="PF01774">
    <property type="entry name" value="UreD"/>
    <property type="match status" value="1"/>
</dbReference>
<evidence type="ECO:0000256" key="3">
    <source>
        <dbReference type="HAMAP-Rule" id="MF_01384"/>
    </source>
</evidence>
<evidence type="ECO:0000313" key="4">
    <source>
        <dbReference type="EMBL" id="RFP78248.1"/>
    </source>
</evidence>
<accession>A0A372EIN2</accession>
<keyword evidence="3" id="KW-0963">Cytoplasm</keyword>
<keyword evidence="3" id="KW-0996">Nickel insertion</keyword>
<dbReference type="GO" id="GO:0005737">
    <property type="term" value="C:cytoplasm"/>
    <property type="evidence" value="ECO:0007669"/>
    <property type="project" value="UniProtKB-SubCell"/>
</dbReference>
<dbReference type="GO" id="GO:0016151">
    <property type="term" value="F:nickel cation binding"/>
    <property type="evidence" value="ECO:0007669"/>
    <property type="project" value="UniProtKB-UniRule"/>
</dbReference>
<sequence length="276" mass="29846">MPWHATLDLSYRRDGPRTTLRHRHDGPLRILKSLYPEGEGVCHNVIVHPPGGLVGGDTLDITAHAEAGAHGLISTPGATRFYRSDGAEAAQRVQLRVDEGARLEWLPLEAIAYPQCQARNALTLEIAPGGECLGWDVCALGLPAAGQAFNQGRLLQELQWPGVWLERARIDASDTRLLDSPLGLAGQRALGTLWLASGEPWPSARREALLDSVRLALAGAAPEVRTGATCPDPRLLLVRALGPQVEPLMAALQRAWAALREHAWSLGGTAPRIWRV</sequence>
<dbReference type="HAMAP" id="MF_01384">
    <property type="entry name" value="UreD"/>
    <property type="match status" value="1"/>
</dbReference>
<organism evidence="4 5">
    <name type="scientific">Hydrogenophaga borbori</name>
    <dbReference type="NCBI Taxonomy" id="2294117"/>
    <lineage>
        <taxon>Bacteria</taxon>
        <taxon>Pseudomonadati</taxon>
        <taxon>Pseudomonadota</taxon>
        <taxon>Betaproteobacteria</taxon>
        <taxon>Burkholderiales</taxon>
        <taxon>Comamonadaceae</taxon>
        <taxon>Hydrogenophaga</taxon>
    </lineage>
</organism>
<dbReference type="AlphaFoldDB" id="A0A372EIN2"/>
<comment type="subcellular location">
    <subcellularLocation>
        <location evidence="3">Cytoplasm</location>
    </subcellularLocation>
</comment>
<comment type="function">
    <text evidence="3">Required for maturation of urease via the functional incorporation of the urease nickel metallocenter.</text>
</comment>
<comment type="similarity">
    <text evidence="1 3">Belongs to the UreD family.</text>
</comment>
<dbReference type="PANTHER" id="PTHR33643:SF1">
    <property type="entry name" value="UREASE ACCESSORY PROTEIN D"/>
    <property type="match status" value="1"/>
</dbReference>
<proteinExistence type="inferred from homology"/>
<evidence type="ECO:0000256" key="1">
    <source>
        <dbReference type="ARBA" id="ARBA00007177"/>
    </source>
</evidence>
<gene>
    <name evidence="3" type="primary">ureD</name>
    <name evidence="4" type="ORF">DY262_13160</name>
</gene>
<comment type="subunit">
    <text evidence="3">UreD, UreF and UreG form a complex that acts as a GTP-hydrolysis-dependent molecular chaperone, activating the urease apoprotein by helping to assemble the nickel containing metallocenter of UreC. The UreE protein probably delivers the nickel.</text>
</comment>
<evidence type="ECO:0000313" key="5">
    <source>
        <dbReference type="Proteomes" id="UP000261931"/>
    </source>
</evidence>
<dbReference type="EMBL" id="QVLS01000007">
    <property type="protein sequence ID" value="RFP78248.1"/>
    <property type="molecule type" value="Genomic_DNA"/>
</dbReference>
<dbReference type="Proteomes" id="UP000261931">
    <property type="component" value="Unassembled WGS sequence"/>
</dbReference>
<keyword evidence="2 3" id="KW-0143">Chaperone</keyword>
<reference evidence="4 5" key="1">
    <citation type="submission" date="2018-08" db="EMBL/GenBank/DDBJ databases">
        <title>Hydrogenophaga sp. LA-38 isolated from sludge.</title>
        <authorList>
            <person name="Im W.-T."/>
        </authorList>
    </citation>
    <scope>NUCLEOTIDE SEQUENCE [LARGE SCALE GENOMIC DNA]</scope>
    <source>
        <strain evidence="4 5">LA-38</strain>
    </source>
</reference>
<dbReference type="PANTHER" id="PTHR33643">
    <property type="entry name" value="UREASE ACCESSORY PROTEIN D"/>
    <property type="match status" value="1"/>
</dbReference>
<dbReference type="InterPro" id="IPR002669">
    <property type="entry name" value="UreD"/>
</dbReference>
<name>A0A372EIN2_9BURK</name>
<dbReference type="RefSeq" id="WP_116959506.1">
    <property type="nucleotide sequence ID" value="NZ_QVLS01000007.1"/>
</dbReference>
<evidence type="ECO:0000256" key="2">
    <source>
        <dbReference type="ARBA" id="ARBA00023186"/>
    </source>
</evidence>
<comment type="caution">
    <text evidence="4">The sequence shown here is derived from an EMBL/GenBank/DDBJ whole genome shotgun (WGS) entry which is preliminary data.</text>
</comment>